<feature type="transmembrane region" description="Helical" evidence="8">
    <location>
        <begin position="141"/>
        <end position="159"/>
    </location>
</feature>
<organism evidence="9 10">
    <name type="scientific">Mesomycoplasma bovoculi M165/69</name>
    <dbReference type="NCBI Taxonomy" id="743966"/>
    <lineage>
        <taxon>Bacteria</taxon>
        <taxon>Bacillati</taxon>
        <taxon>Mycoplasmatota</taxon>
        <taxon>Mycoplasmoidales</taxon>
        <taxon>Metamycoplasmataceae</taxon>
        <taxon>Mesomycoplasma</taxon>
    </lineage>
</organism>
<name>W5V1A7_9BACT</name>
<dbReference type="Proteomes" id="UP000019229">
    <property type="component" value="Chromosome"/>
</dbReference>
<dbReference type="GO" id="GO:0015254">
    <property type="term" value="F:glycerol channel activity"/>
    <property type="evidence" value="ECO:0007669"/>
    <property type="project" value="TreeGrafter"/>
</dbReference>
<keyword evidence="10" id="KW-1185">Reference proteome</keyword>
<evidence type="ECO:0000313" key="10">
    <source>
        <dbReference type="Proteomes" id="UP000019229"/>
    </source>
</evidence>
<dbReference type="GO" id="GO:0005886">
    <property type="term" value="C:plasma membrane"/>
    <property type="evidence" value="ECO:0007669"/>
    <property type="project" value="TreeGrafter"/>
</dbReference>
<evidence type="ECO:0000256" key="3">
    <source>
        <dbReference type="ARBA" id="ARBA00022448"/>
    </source>
</evidence>
<evidence type="ECO:0000256" key="8">
    <source>
        <dbReference type="SAM" id="Phobius"/>
    </source>
</evidence>
<reference evidence="9 10" key="1">
    <citation type="journal article" date="2014" name="Genome Announc.">
        <title>Complete Genome Sequence of Mycoplasma bovoculi Strain M165/69T (ATCC 29104).</title>
        <authorList>
            <person name="Calcutt M.J."/>
            <person name="Foecking M.F."/>
        </authorList>
    </citation>
    <scope>NUCLEOTIDE SEQUENCE [LARGE SCALE GENOMIC DNA]</scope>
    <source>
        <strain evidence="9">M165/69</strain>
    </source>
</reference>
<keyword evidence="4 7" id="KW-0812">Transmembrane</keyword>
<comment type="subcellular location">
    <subcellularLocation>
        <location evidence="1">Membrane</location>
        <topology evidence="1">Multi-pass membrane protein</topology>
    </subcellularLocation>
</comment>
<feature type="transmembrane region" description="Helical" evidence="8">
    <location>
        <begin position="86"/>
        <end position="107"/>
    </location>
</feature>
<dbReference type="InterPro" id="IPR050363">
    <property type="entry name" value="MIP/Aquaporin"/>
</dbReference>
<feature type="transmembrane region" description="Helical" evidence="8">
    <location>
        <begin position="220"/>
        <end position="249"/>
    </location>
</feature>
<evidence type="ECO:0000313" key="9">
    <source>
        <dbReference type="EMBL" id="AHH45523.1"/>
    </source>
</evidence>
<dbReference type="PROSITE" id="PS00221">
    <property type="entry name" value="MIP"/>
    <property type="match status" value="1"/>
</dbReference>
<keyword evidence="6 8" id="KW-0472">Membrane</keyword>
<evidence type="ECO:0000256" key="6">
    <source>
        <dbReference type="ARBA" id="ARBA00023136"/>
    </source>
</evidence>
<evidence type="ECO:0000256" key="5">
    <source>
        <dbReference type="ARBA" id="ARBA00022989"/>
    </source>
</evidence>
<keyword evidence="5 8" id="KW-1133">Transmembrane helix</keyword>
<protein>
    <submittedName>
        <fullName evidence="9">Glycerol uptake facilitator protein</fullName>
    </submittedName>
</protein>
<evidence type="ECO:0000256" key="2">
    <source>
        <dbReference type="ARBA" id="ARBA00006175"/>
    </source>
</evidence>
<dbReference type="Gene3D" id="1.20.1080.10">
    <property type="entry name" value="Glycerol uptake facilitator protein"/>
    <property type="match status" value="1"/>
</dbReference>
<evidence type="ECO:0000256" key="4">
    <source>
        <dbReference type="ARBA" id="ARBA00022692"/>
    </source>
</evidence>
<proteinExistence type="inferred from homology"/>
<dbReference type="InterPro" id="IPR022357">
    <property type="entry name" value="MIP_CS"/>
</dbReference>
<feature type="transmembrane region" description="Helical" evidence="8">
    <location>
        <begin position="171"/>
        <end position="193"/>
    </location>
</feature>
<accession>W5V1A7</accession>
<dbReference type="SUPFAM" id="SSF81338">
    <property type="entry name" value="Aquaporin-like"/>
    <property type="match status" value="1"/>
</dbReference>
<dbReference type="KEGG" id="mbc:MYB_02610"/>
<dbReference type="eggNOG" id="COG0580">
    <property type="taxonomic scope" value="Bacteria"/>
</dbReference>
<sequence length="250" mass="26801">MELFDSQLLSEFLGTLFLILLGNGVVYSVSGTKMFANQPGKWVVVAMGWGFGVLVGVIISQALGGSGHLNPAVSIYAAISNKDAKILAYIPMQILGAMAGQIILNFINWKHIDETDLVTVRSAHCTSPAYENKGKTTIFNFSYEFVGTAVLLSVILALSKNQNITLANLGPLPVTFLVMSIGMSLGSSTGYAINPARDLGPRIIYFAMEKLLMKKRTKEFIGASFSSYGWLPVVAPSLAGVVIGLFGLIQ</sequence>
<gene>
    <name evidence="9" type="primary">glpF</name>
    <name evidence="9" type="ORF">MYB_02610</name>
</gene>
<dbReference type="PANTHER" id="PTHR43829">
    <property type="entry name" value="AQUAPORIN OR AQUAGLYCEROPORIN RELATED"/>
    <property type="match status" value="1"/>
</dbReference>
<dbReference type="InterPro" id="IPR000425">
    <property type="entry name" value="MIP"/>
</dbReference>
<keyword evidence="3 7" id="KW-0813">Transport</keyword>
<dbReference type="Pfam" id="PF00230">
    <property type="entry name" value="MIP"/>
    <property type="match status" value="1"/>
</dbReference>
<feature type="transmembrane region" description="Helical" evidence="8">
    <location>
        <begin position="12"/>
        <end position="30"/>
    </location>
</feature>
<evidence type="ECO:0000256" key="1">
    <source>
        <dbReference type="ARBA" id="ARBA00004141"/>
    </source>
</evidence>
<dbReference type="PANTHER" id="PTHR43829:SF9">
    <property type="entry name" value="AQUAPORIN-9"/>
    <property type="match status" value="1"/>
</dbReference>
<dbReference type="PRINTS" id="PR00783">
    <property type="entry name" value="MINTRINSICP"/>
</dbReference>
<dbReference type="OrthoDB" id="9807293at2"/>
<dbReference type="AlphaFoldDB" id="W5V1A7"/>
<evidence type="ECO:0000256" key="7">
    <source>
        <dbReference type="RuleBase" id="RU000477"/>
    </source>
</evidence>
<dbReference type="InterPro" id="IPR023271">
    <property type="entry name" value="Aquaporin-like"/>
</dbReference>
<feature type="transmembrane region" description="Helical" evidence="8">
    <location>
        <begin position="42"/>
        <end position="66"/>
    </location>
</feature>
<dbReference type="EMBL" id="CP007154">
    <property type="protein sequence ID" value="AHH45523.1"/>
    <property type="molecule type" value="Genomic_DNA"/>
</dbReference>
<dbReference type="STRING" id="743966.MYB_02610"/>
<comment type="similarity">
    <text evidence="2 7">Belongs to the MIP/aquaporin (TC 1.A.8) family.</text>
</comment>
<dbReference type="RefSeq" id="WP_022935107.1">
    <property type="nucleotide sequence ID" value="NZ_CP007154.1"/>
</dbReference>
<dbReference type="HOGENOM" id="CLU_020019_9_2_14"/>
<dbReference type="PATRIC" id="fig|743966.3.peg.523"/>